<keyword evidence="5" id="KW-1185">Reference proteome</keyword>
<reference evidence="4 5" key="1">
    <citation type="submission" date="2021-10" db="EMBL/GenBank/DDBJ databases">
        <title>Alishewanella koreense sp. nov. isolated from seawater of southwestern coast in South Korea and the proposal for the reclassification of Rheinheimera perlucida and Rheinheimera tuosuensis as Arsukibacterium perlucida and Arsukibacterium tuosuensis.</title>
        <authorList>
            <person name="Kim K.H."/>
            <person name="Ruan W."/>
            <person name="Kim K.R."/>
            <person name="Baek J.H."/>
            <person name="Jeon C.O."/>
        </authorList>
    </citation>
    <scope>NUCLEOTIDE SEQUENCE [LARGE SCALE GENOMIC DNA]</scope>
    <source>
        <strain evidence="4 5">16-MA</strain>
    </source>
</reference>
<comment type="caution">
    <text evidence="4">The sequence shown here is derived from an EMBL/GenBank/DDBJ whole genome shotgun (WGS) entry which is preliminary data.</text>
</comment>
<gene>
    <name evidence="4" type="ORF">JAO78_012985</name>
</gene>
<comment type="function">
    <text evidence="1">Required for the efficient initiation of filament assembly.</text>
</comment>
<keyword evidence="3" id="KW-1005">Bacterial flagellum biogenesis</keyword>
<sequence length="144" mass="15983">MNTAKSATLTCLNQQQAHLSALLLLLEHELKAVTERDVPRLNNIIEQKNTLLLQIEQTDKALSQSEDLAEQRKQSWFDERIAVLDDLLAQCKQQTAVNQQVLEHSQLTLGRLKHEILSANGKTGLTYTNKGKPAVDSKGSGVKA</sequence>
<evidence type="ECO:0000256" key="3">
    <source>
        <dbReference type="ARBA" id="ARBA00022795"/>
    </source>
</evidence>
<dbReference type="Gene3D" id="1.20.58.300">
    <property type="entry name" value="FlgN-like"/>
    <property type="match status" value="1"/>
</dbReference>
<evidence type="ECO:0000256" key="2">
    <source>
        <dbReference type="ARBA" id="ARBA00007703"/>
    </source>
</evidence>
<proteinExistence type="inferred from homology"/>
<protein>
    <submittedName>
        <fullName evidence="4">Flagellar protein FlgN</fullName>
    </submittedName>
</protein>
<dbReference type="InterPro" id="IPR036679">
    <property type="entry name" value="FlgN-like_sf"/>
</dbReference>
<evidence type="ECO:0000313" key="4">
    <source>
        <dbReference type="EMBL" id="MCB5227726.1"/>
    </source>
</evidence>
<organism evidence="4 5">
    <name type="scientific">Alishewanella maricola</name>
    <dbReference type="NCBI Taxonomy" id="2795740"/>
    <lineage>
        <taxon>Bacteria</taxon>
        <taxon>Pseudomonadati</taxon>
        <taxon>Pseudomonadota</taxon>
        <taxon>Gammaproteobacteria</taxon>
        <taxon>Alteromonadales</taxon>
        <taxon>Alteromonadaceae</taxon>
        <taxon>Alishewanella</taxon>
    </lineage>
</organism>
<dbReference type="RefSeq" id="WP_226751790.1">
    <property type="nucleotide sequence ID" value="NZ_JAEINI020000010.1"/>
</dbReference>
<dbReference type="InterPro" id="IPR007809">
    <property type="entry name" value="FlgN-like"/>
</dbReference>
<dbReference type="SUPFAM" id="SSF140566">
    <property type="entry name" value="FlgN-like"/>
    <property type="match status" value="1"/>
</dbReference>
<name>A0ABS8C5Z9_9ALTE</name>
<keyword evidence="4" id="KW-0966">Cell projection</keyword>
<dbReference type="Proteomes" id="UP000633814">
    <property type="component" value="Unassembled WGS sequence"/>
</dbReference>
<evidence type="ECO:0000256" key="1">
    <source>
        <dbReference type="ARBA" id="ARBA00002397"/>
    </source>
</evidence>
<keyword evidence="4" id="KW-0969">Cilium</keyword>
<accession>A0ABS8C5Z9</accession>
<comment type="similarity">
    <text evidence="2">Belongs to the FlgN family.</text>
</comment>
<keyword evidence="4" id="KW-0282">Flagellum</keyword>
<dbReference type="Pfam" id="PF05130">
    <property type="entry name" value="FlgN"/>
    <property type="match status" value="1"/>
</dbReference>
<dbReference type="EMBL" id="JAEINI020000010">
    <property type="protein sequence ID" value="MCB5227726.1"/>
    <property type="molecule type" value="Genomic_DNA"/>
</dbReference>
<evidence type="ECO:0000313" key="5">
    <source>
        <dbReference type="Proteomes" id="UP000633814"/>
    </source>
</evidence>